<proteinExistence type="predicted"/>
<dbReference type="Proteomes" id="UP000298061">
    <property type="component" value="Unassembled WGS sequence"/>
</dbReference>
<accession>A0A4Z0AA09</accession>
<feature type="compositionally biased region" description="Low complexity" evidence="1">
    <location>
        <begin position="417"/>
        <end position="432"/>
    </location>
</feature>
<comment type="caution">
    <text evidence="2">The sequence shown here is derived from an EMBL/GenBank/DDBJ whole genome shotgun (WGS) entry which is preliminary data.</text>
</comment>
<feature type="region of interest" description="Disordered" evidence="1">
    <location>
        <begin position="47"/>
        <end position="66"/>
    </location>
</feature>
<dbReference type="AlphaFoldDB" id="A0A4Z0AA09"/>
<sequence length="432" mass="45081">MSAGIPPSLGHPIITTPADEWANQTSDAIGSKEAIATGGVRAVAHDINQQPPGAYPEDLASEKPTEDTVDSALGAAMVEDTKKAAHEVVEMAKELLPAQETAAQYLPTPVMEVVAPYLPSTGSETPHTTIASEHDRPHERSLPSQEDMGMQPHEHVAGAGSLPGSASEAGVAKLPDERTPGSQSPTSRPGPAASSGTSTPGSPAQKATENLPAVDPGVASLPSKEKSGTEPSEKVGGVGALPGGRSESGVAVLPEERQGGGTGAAQEPYGAAQAPNVPAFKSGMDTEGLHLDEDRGPIQQQQQPSGDDQKQEKSVTAKAGEVKDRAEDAAKDKVKGGEQVRHGPPQANLQPREWKTWQGLDNGHAPRDFEMADTSVGSDPDSEEMRREAVDRSESQHADAHPSSPQDRPPQHPRTSEPANAQAQAQPRAREQ</sequence>
<dbReference type="OrthoDB" id="2593594at2759"/>
<evidence type="ECO:0000313" key="3">
    <source>
        <dbReference type="Proteomes" id="UP000298061"/>
    </source>
</evidence>
<feature type="compositionally biased region" description="Basic and acidic residues" evidence="1">
    <location>
        <begin position="383"/>
        <end position="400"/>
    </location>
</feature>
<protein>
    <submittedName>
        <fullName evidence="2">Uncharacterized protein</fullName>
    </submittedName>
</protein>
<reference evidence="2 3" key="1">
    <citation type="submission" date="2019-02" db="EMBL/GenBank/DDBJ databases">
        <title>Genome sequencing of the rare red list fungi Hericium alpestre (H. flagellum).</title>
        <authorList>
            <person name="Buettner E."/>
            <person name="Kellner H."/>
        </authorList>
    </citation>
    <scope>NUCLEOTIDE SEQUENCE [LARGE SCALE GENOMIC DNA]</scope>
    <source>
        <strain evidence="2 3">DSM 108284</strain>
    </source>
</reference>
<feature type="compositionally biased region" description="Basic and acidic residues" evidence="1">
    <location>
        <begin position="307"/>
        <end position="341"/>
    </location>
</feature>
<name>A0A4Z0AA09_9AGAM</name>
<gene>
    <name evidence="2" type="ORF">EWM64_g636</name>
</gene>
<feature type="compositionally biased region" description="Polar residues" evidence="1">
    <location>
        <begin position="194"/>
        <end position="208"/>
    </location>
</feature>
<feature type="compositionally biased region" description="Basic and acidic residues" evidence="1">
    <location>
        <begin position="223"/>
        <end position="233"/>
    </location>
</feature>
<feature type="region of interest" description="Disordered" evidence="1">
    <location>
        <begin position="117"/>
        <end position="432"/>
    </location>
</feature>
<evidence type="ECO:0000256" key="1">
    <source>
        <dbReference type="SAM" id="MobiDB-lite"/>
    </source>
</evidence>
<feature type="compositionally biased region" description="Polar residues" evidence="1">
    <location>
        <begin position="120"/>
        <end position="131"/>
    </location>
</feature>
<organism evidence="2 3">
    <name type="scientific">Hericium alpestre</name>
    <dbReference type="NCBI Taxonomy" id="135208"/>
    <lineage>
        <taxon>Eukaryota</taxon>
        <taxon>Fungi</taxon>
        <taxon>Dikarya</taxon>
        <taxon>Basidiomycota</taxon>
        <taxon>Agaricomycotina</taxon>
        <taxon>Agaricomycetes</taxon>
        <taxon>Russulales</taxon>
        <taxon>Hericiaceae</taxon>
        <taxon>Hericium</taxon>
    </lineage>
</organism>
<dbReference type="EMBL" id="SFCI01000033">
    <property type="protein sequence ID" value="TFY83370.1"/>
    <property type="molecule type" value="Genomic_DNA"/>
</dbReference>
<feature type="compositionally biased region" description="Basic and acidic residues" evidence="1">
    <location>
        <begin position="132"/>
        <end position="141"/>
    </location>
</feature>
<feature type="compositionally biased region" description="Basic and acidic residues" evidence="1">
    <location>
        <begin position="287"/>
        <end position="296"/>
    </location>
</feature>
<evidence type="ECO:0000313" key="2">
    <source>
        <dbReference type="EMBL" id="TFY83370.1"/>
    </source>
</evidence>
<keyword evidence="3" id="KW-1185">Reference proteome</keyword>